<dbReference type="CDD" id="cd13399">
    <property type="entry name" value="Slt35-like"/>
    <property type="match status" value="1"/>
</dbReference>
<proteinExistence type="predicted"/>
<dbReference type="RefSeq" id="WP_344047836.1">
    <property type="nucleotide sequence ID" value="NZ_BAAAPB010000005.1"/>
</dbReference>
<evidence type="ECO:0000313" key="5">
    <source>
        <dbReference type="Proteomes" id="UP001500571"/>
    </source>
</evidence>
<dbReference type="PANTHER" id="PTHR30163">
    <property type="entry name" value="MEMBRANE-BOUND LYTIC MUREIN TRANSGLYCOSYLASE B"/>
    <property type="match status" value="1"/>
</dbReference>
<feature type="region of interest" description="Disordered" evidence="1">
    <location>
        <begin position="292"/>
        <end position="420"/>
    </location>
</feature>
<feature type="compositionally biased region" description="Basic residues" evidence="1">
    <location>
        <begin position="302"/>
        <end position="317"/>
    </location>
</feature>
<sequence length="420" mass="41724">MVRRGPVSKSTTIVSLALLSCAWAVHATGLGLTGAQAGDAVTAPTRTSPSAPMPPAVQPEVTVPAQAFSPPVSVSARPTTAAAMSPGHARAIVASAVSTAIPSVALAAYQRAAVVIDEADPTCHLDWPLLAAIGRVESDHGSARGHSLSAAGIATPPIVGRVLDGHGVALVPDSDGGRYDGDRRFDRAVGPLQFIPSTWSMVSVDADGDGRRDPQDIDDASLAAGVYLCAGAEDLASVAGQRVAVLRYNHSPSYVSTVLRTARAYRSSAALIDAFPSGQIGYAAARALVTPGDAGPADVRSAKTRHGKHGHRHHGQHAGHGQPGHHGSTVGVPSPVHGAGTGTGGDLGPAPSPVPTPTEAPAADPTPTETPTESPTADPSADPARVGGGAAAADTAPAVPSAGPSIGPAATPTAEASPGS</sequence>
<keyword evidence="2" id="KW-0732">Signal</keyword>
<dbReference type="Pfam" id="PF13406">
    <property type="entry name" value="SLT_2"/>
    <property type="match status" value="1"/>
</dbReference>
<dbReference type="Gene3D" id="1.10.530.10">
    <property type="match status" value="1"/>
</dbReference>
<keyword evidence="5" id="KW-1185">Reference proteome</keyword>
<gene>
    <name evidence="4" type="ORF">GCM10009798_39310</name>
</gene>
<dbReference type="Proteomes" id="UP001500571">
    <property type="component" value="Unassembled WGS sequence"/>
</dbReference>
<dbReference type="InterPro" id="IPR043426">
    <property type="entry name" value="MltB-like"/>
</dbReference>
<accession>A0ABP5D4Z4</accession>
<dbReference type="InterPro" id="IPR023346">
    <property type="entry name" value="Lysozyme-like_dom_sf"/>
</dbReference>
<evidence type="ECO:0000313" key="4">
    <source>
        <dbReference type="EMBL" id="GAA1974206.1"/>
    </source>
</evidence>
<feature type="compositionally biased region" description="Low complexity" evidence="1">
    <location>
        <begin position="359"/>
        <end position="403"/>
    </location>
</feature>
<dbReference type="PANTHER" id="PTHR30163:SF8">
    <property type="entry name" value="LYTIC MUREIN TRANSGLYCOSYLASE"/>
    <property type="match status" value="1"/>
</dbReference>
<dbReference type="InterPro" id="IPR031304">
    <property type="entry name" value="SLT_2"/>
</dbReference>
<reference evidence="5" key="1">
    <citation type="journal article" date="2019" name="Int. J. Syst. Evol. Microbiol.">
        <title>The Global Catalogue of Microorganisms (GCM) 10K type strain sequencing project: providing services to taxonomists for standard genome sequencing and annotation.</title>
        <authorList>
            <consortium name="The Broad Institute Genomics Platform"/>
            <consortium name="The Broad Institute Genome Sequencing Center for Infectious Disease"/>
            <person name="Wu L."/>
            <person name="Ma J."/>
        </authorList>
    </citation>
    <scope>NUCLEOTIDE SEQUENCE [LARGE SCALE GENOMIC DNA]</scope>
    <source>
        <strain evidence="5">JCM 15309</strain>
    </source>
</reference>
<organism evidence="4 5">
    <name type="scientific">Nocardioides panacihumi</name>
    <dbReference type="NCBI Taxonomy" id="400774"/>
    <lineage>
        <taxon>Bacteria</taxon>
        <taxon>Bacillati</taxon>
        <taxon>Actinomycetota</taxon>
        <taxon>Actinomycetes</taxon>
        <taxon>Propionibacteriales</taxon>
        <taxon>Nocardioidaceae</taxon>
        <taxon>Nocardioides</taxon>
    </lineage>
</organism>
<dbReference type="PROSITE" id="PS51257">
    <property type="entry name" value="PROKAR_LIPOPROTEIN"/>
    <property type="match status" value="1"/>
</dbReference>
<dbReference type="EMBL" id="BAAAPB010000005">
    <property type="protein sequence ID" value="GAA1974206.1"/>
    <property type="molecule type" value="Genomic_DNA"/>
</dbReference>
<name>A0ABP5D4Z4_9ACTN</name>
<evidence type="ECO:0000256" key="2">
    <source>
        <dbReference type="SAM" id="SignalP"/>
    </source>
</evidence>
<protein>
    <submittedName>
        <fullName evidence="4">Lytic murein transglycosylase</fullName>
    </submittedName>
</protein>
<feature type="signal peptide" evidence="2">
    <location>
        <begin position="1"/>
        <end position="27"/>
    </location>
</feature>
<feature type="domain" description="Transglycosylase SLT" evidence="3">
    <location>
        <begin position="188"/>
        <end position="228"/>
    </location>
</feature>
<evidence type="ECO:0000256" key="1">
    <source>
        <dbReference type="SAM" id="MobiDB-lite"/>
    </source>
</evidence>
<evidence type="ECO:0000259" key="3">
    <source>
        <dbReference type="Pfam" id="PF13406"/>
    </source>
</evidence>
<dbReference type="SUPFAM" id="SSF53955">
    <property type="entry name" value="Lysozyme-like"/>
    <property type="match status" value="1"/>
</dbReference>
<comment type="caution">
    <text evidence="4">The sequence shown here is derived from an EMBL/GenBank/DDBJ whole genome shotgun (WGS) entry which is preliminary data.</text>
</comment>
<feature type="chain" id="PRO_5047478903" evidence="2">
    <location>
        <begin position="28"/>
        <end position="420"/>
    </location>
</feature>